<comment type="similarity">
    <text evidence="2">Belongs to the RmuC family.</text>
</comment>
<keyword evidence="6" id="KW-0472">Membrane</keyword>
<feature type="transmembrane region" description="Helical" evidence="6">
    <location>
        <begin position="6"/>
        <end position="22"/>
    </location>
</feature>
<evidence type="ECO:0000256" key="2">
    <source>
        <dbReference type="ARBA" id="ARBA00009840"/>
    </source>
</evidence>
<comment type="caution">
    <text evidence="7">The sequence shown here is derived from an EMBL/GenBank/DDBJ whole genome shotgun (WGS) entry which is preliminary data.</text>
</comment>
<evidence type="ECO:0000256" key="4">
    <source>
        <dbReference type="ARBA" id="ARBA00023172"/>
    </source>
</evidence>
<dbReference type="PANTHER" id="PTHR30563">
    <property type="entry name" value="DNA RECOMBINATION PROTEIN RMUC"/>
    <property type="match status" value="1"/>
</dbReference>
<evidence type="ECO:0000256" key="3">
    <source>
        <dbReference type="ARBA" id="ARBA00023054"/>
    </source>
</evidence>
<keyword evidence="6" id="KW-0812">Transmembrane</keyword>
<dbReference type="InterPro" id="IPR003798">
    <property type="entry name" value="DNA_recombination_RmuC"/>
</dbReference>
<organism evidence="7">
    <name type="scientific">Caldithrix abyssi</name>
    <dbReference type="NCBI Taxonomy" id="187145"/>
    <lineage>
        <taxon>Bacteria</taxon>
        <taxon>Pseudomonadati</taxon>
        <taxon>Calditrichota</taxon>
        <taxon>Calditrichia</taxon>
        <taxon>Calditrichales</taxon>
        <taxon>Calditrichaceae</taxon>
        <taxon>Caldithrix</taxon>
    </lineage>
</organism>
<feature type="coiled-coil region" evidence="5">
    <location>
        <begin position="90"/>
        <end position="152"/>
    </location>
</feature>
<dbReference type="AlphaFoldDB" id="A0A7V5PPC1"/>
<dbReference type="PANTHER" id="PTHR30563:SF0">
    <property type="entry name" value="DNA RECOMBINATION PROTEIN RMUC"/>
    <property type="match status" value="1"/>
</dbReference>
<keyword evidence="6" id="KW-1133">Transmembrane helix</keyword>
<evidence type="ECO:0000256" key="1">
    <source>
        <dbReference type="ARBA" id="ARBA00003416"/>
    </source>
</evidence>
<proteinExistence type="inferred from homology"/>
<sequence length="395" mass="45862">MHELLYGLIGFAVGGFVVWLWMHRQQKSAAEMARELFQHAQSEKQQEMEQLLNRIRDAFGSLSMETLKKSTDELLKMADKVLGDQTKMNAEQLDHKKELIDQTLKSMQSELTRVEEIIHKIEKERKQSYGELANQLRESVEQTRRLQQVTNELNTALSNSQVRGQWGERMAEDVLRLAGFIEGINYLKQHAQGESGRPDFTFLLPHNLKVNMDVKFPLKSYLDYLQAESESERNQYKAQFIRDVRKRIKEVTTRDYIDPKSNTVDYVIVFIPNEQVYAFINENEPGLLDDALRNKVILSSPITLYAILAIIRQAVDNFNLEQTAAEIIGLLGEFNKQWNLFKEGMVKMGKRIEDAQSEYHKLITTRSNQLERPLRKIEDIRSRSQLSLPGNTNEK</sequence>
<dbReference type="GO" id="GO:0006310">
    <property type="term" value="P:DNA recombination"/>
    <property type="evidence" value="ECO:0007669"/>
    <property type="project" value="UniProtKB-KW"/>
</dbReference>
<evidence type="ECO:0000313" key="7">
    <source>
        <dbReference type="EMBL" id="HHJ52774.1"/>
    </source>
</evidence>
<dbReference type="Proteomes" id="UP000886124">
    <property type="component" value="Unassembled WGS sequence"/>
</dbReference>
<keyword evidence="3 5" id="KW-0175">Coiled coil</keyword>
<evidence type="ECO:0000256" key="5">
    <source>
        <dbReference type="SAM" id="Coils"/>
    </source>
</evidence>
<reference evidence="7" key="1">
    <citation type="journal article" date="2020" name="mSystems">
        <title>Genome- and Community-Level Interaction Insights into Carbon Utilization and Element Cycling Functions of Hydrothermarchaeota in Hydrothermal Sediment.</title>
        <authorList>
            <person name="Zhou Z."/>
            <person name="Liu Y."/>
            <person name="Xu W."/>
            <person name="Pan J."/>
            <person name="Luo Z.H."/>
            <person name="Li M."/>
        </authorList>
    </citation>
    <scope>NUCLEOTIDE SEQUENCE [LARGE SCALE GENOMIC DNA]</scope>
    <source>
        <strain evidence="7">HyVt-527</strain>
    </source>
</reference>
<gene>
    <name evidence="7" type="primary">rmuC</name>
    <name evidence="7" type="ORF">ENJ89_06225</name>
</gene>
<dbReference type="Pfam" id="PF02646">
    <property type="entry name" value="RmuC"/>
    <property type="match status" value="1"/>
</dbReference>
<protein>
    <submittedName>
        <fullName evidence="7">DNA recombination protein RmuC</fullName>
    </submittedName>
</protein>
<dbReference type="EMBL" id="DROD01000426">
    <property type="protein sequence ID" value="HHJ52774.1"/>
    <property type="molecule type" value="Genomic_DNA"/>
</dbReference>
<accession>A0A7V5PPC1</accession>
<keyword evidence="4" id="KW-0233">DNA recombination</keyword>
<comment type="function">
    <text evidence="1">Involved in DNA recombination.</text>
</comment>
<evidence type="ECO:0000256" key="6">
    <source>
        <dbReference type="SAM" id="Phobius"/>
    </source>
</evidence>
<name>A0A7V5PPC1_CALAY</name>